<dbReference type="AlphaFoldDB" id="A0AAE0J074"/>
<dbReference type="RefSeq" id="XP_062676692.1">
    <property type="nucleotide sequence ID" value="XM_062831133.1"/>
</dbReference>
<accession>A0AAE0J074</accession>
<proteinExistence type="predicted"/>
<reference evidence="1" key="1">
    <citation type="journal article" date="2023" name="Mol. Phylogenet. Evol.">
        <title>Genome-scale phylogeny and comparative genomics of the fungal order Sordariales.</title>
        <authorList>
            <person name="Hensen N."/>
            <person name="Bonometti L."/>
            <person name="Westerberg I."/>
            <person name="Brannstrom I.O."/>
            <person name="Guillou S."/>
            <person name="Cros-Aarteil S."/>
            <person name="Calhoun S."/>
            <person name="Haridas S."/>
            <person name="Kuo A."/>
            <person name="Mondo S."/>
            <person name="Pangilinan J."/>
            <person name="Riley R."/>
            <person name="LaButti K."/>
            <person name="Andreopoulos B."/>
            <person name="Lipzen A."/>
            <person name="Chen C."/>
            <person name="Yan M."/>
            <person name="Daum C."/>
            <person name="Ng V."/>
            <person name="Clum A."/>
            <person name="Steindorff A."/>
            <person name="Ohm R.A."/>
            <person name="Martin F."/>
            <person name="Silar P."/>
            <person name="Natvig D.O."/>
            <person name="Lalanne C."/>
            <person name="Gautier V."/>
            <person name="Ament-Velasquez S.L."/>
            <person name="Kruys A."/>
            <person name="Hutchinson M.I."/>
            <person name="Powell A.J."/>
            <person name="Barry K."/>
            <person name="Miller A.N."/>
            <person name="Grigoriev I.V."/>
            <person name="Debuchy R."/>
            <person name="Gladieux P."/>
            <person name="Hiltunen Thoren M."/>
            <person name="Johannesson H."/>
        </authorList>
    </citation>
    <scope>NUCLEOTIDE SEQUENCE</scope>
    <source>
        <strain evidence="1">CBS 560.94</strain>
    </source>
</reference>
<name>A0AAE0J074_9PEZI</name>
<organism evidence="1 2">
    <name type="scientific">Neurospora tetraspora</name>
    <dbReference type="NCBI Taxonomy" id="94610"/>
    <lineage>
        <taxon>Eukaryota</taxon>
        <taxon>Fungi</taxon>
        <taxon>Dikarya</taxon>
        <taxon>Ascomycota</taxon>
        <taxon>Pezizomycotina</taxon>
        <taxon>Sordariomycetes</taxon>
        <taxon>Sordariomycetidae</taxon>
        <taxon>Sordariales</taxon>
        <taxon>Sordariaceae</taxon>
        <taxon>Neurospora</taxon>
    </lineage>
</organism>
<evidence type="ECO:0000313" key="1">
    <source>
        <dbReference type="EMBL" id="KAK3334526.1"/>
    </source>
</evidence>
<protein>
    <submittedName>
        <fullName evidence="1">Uncharacterized protein</fullName>
    </submittedName>
</protein>
<dbReference type="EMBL" id="JAUEPP010000010">
    <property type="protein sequence ID" value="KAK3334526.1"/>
    <property type="molecule type" value="Genomic_DNA"/>
</dbReference>
<evidence type="ECO:0000313" key="2">
    <source>
        <dbReference type="Proteomes" id="UP001278500"/>
    </source>
</evidence>
<sequence length="236" mass="26931">MDKLPQEAVDAIAAYLFPFLAAEREANSVWFSFGDSPQRRNSFSAGPYATISASWQRAVESLTFHKLTLLTRADVFYAEECLRGNTHRRSRVFYIRYDINIEWSARTAHLYTWRDHQIAYEFRKMIEFINRLWPATTDPALPVSPLGLLVNLAGMNQWGDVNEDLERGLTEAPSRMKELPACPAVTSLDIMYEKNTNTRGVWRPGVDTYHGIGTTSVRPTWLVEIAPKFPSLRKGA</sequence>
<dbReference type="GeneID" id="87868287"/>
<reference evidence="1" key="2">
    <citation type="submission" date="2023-06" db="EMBL/GenBank/DDBJ databases">
        <authorList>
            <consortium name="Lawrence Berkeley National Laboratory"/>
            <person name="Haridas S."/>
            <person name="Hensen N."/>
            <person name="Bonometti L."/>
            <person name="Westerberg I."/>
            <person name="Brannstrom I.O."/>
            <person name="Guillou S."/>
            <person name="Cros-Aarteil S."/>
            <person name="Calhoun S."/>
            <person name="Kuo A."/>
            <person name="Mondo S."/>
            <person name="Pangilinan J."/>
            <person name="Riley R."/>
            <person name="Labutti K."/>
            <person name="Andreopoulos B."/>
            <person name="Lipzen A."/>
            <person name="Chen C."/>
            <person name="Yanf M."/>
            <person name="Daum C."/>
            <person name="Ng V."/>
            <person name="Clum A."/>
            <person name="Steindorff A."/>
            <person name="Ohm R."/>
            <person name="Martin F."/>
            <person name="Silar P."/>
            <person name="Natvig D."/>
            <person name="Lalanne C."/>
            <person name="Gautier V."/>
            <person name="Ament-Velasquez S.L."/>
            <person name="Kruys A."/>
            <person name="Hutchinson M.I."/>
            <person name="Powell A.J."/>
            <person name="Barry K."/>
            <person name="Miller A.N."/>
            <person name="Grigoriev I.V."/>
            <person name="Debuchy R."/>
            <person name="Gladieux P."/>
            <person name="Thoren M.H."/>
            <person name="Johannesson H."/>
        </authorList>
    </citation>
    <scope>NUCLEOTIDE SEQUENCE</scope>
    <source>
        <strain evidence="1">CBS 560.94</strain>
    </source>
</reference>
<dbReference type="Proteomes" id="UP001278500">
    <property type="component" value="Unassembled WGS sequence"/>
</dbReference>
<keyword evidence="2" id="KW-1185">Reference proteome</keyword>
<comment type="caution">
    <text evidence="1">The sequence shown here is derived from an EMBL/GenBank/DDBJ whole genome shotgun (WGS) entry which is preliminary data.</text>
</comment>
<gene>
    <name evidence="1" type="ORF">B0H65DRAFT_592856</name>
</gene>